<accession>A0AAV4QVA9</accession>
<organism evidence="2 3">
    <name type="scientific">Caerostris extrusa</name>
    <name type="common">Bark spider</name>
    <name type="synonym">Caerostris bankana</name>
    <dbReference type="NCBI Taxonomy" id="172846"/>
    <lineage>
        <taxon>Eukaryota</taxon>
        <taxon>Metazoa</taxon>
        <taxon>Ecdysozoa</taxon>
        <taxon>Arthropoda</taxon>
        <taxon>Chelicerata</taxon>
        <taxon>Arachnida</taxon>
        <taxon>Araneae</taxon>
        <taxon>Araneomorphae</taxon>
        <taxon>Entelegynae</taxon>
        <taxon>Araneoidea</taxon>
        <taxon>Araneidae</taxon>
        <taxon>Caerostris</taxon>
    </lineage>
</organism>
<gene>
    <name evidence="2" type="primary">SLC10A3_1</name>
    <name evidence="2" type="ORF">CEXT_193411</name>
</gene>
<dbReference type="AlphaFoldDB" id="A0AAV4QVA9"/>
<evidence type="ECO:0000256" key="1">
    <source>
        <dbReference type="SAM" id="SignalP"/>
    </source>
</evidence>
<evidence type="ECO:0000313" key="2">
    <source>
        <dbReference type="EMBL" id="GIY13180.1"/>
    </source>
</evidence>
<proteinExistence type="predicted"/>
<comment type="caution">
    <text evidence="2">The sequence shown here is derived from an EMBL/GenBank/DDBJ whole genome shotgun (WGS) entry which is preliminary data.</text>
</comment>
<dbReference type="Proteomes" id="UP001054945">
    <property type="component" value="Unassembled WGS sequence"/>
</dbReference>
<protein>
    <submittedName>
        <fullName evidence="2">P3 protein</fullName>
    </submittedName>
</protein>
<keyword evidence="3" id="KW-1185">Reference proteome</keyword>
<feature type="signal peptide" evidence="1">
    <location>
        <begin position="1"/>
        <end position="18"/>
    </location>
</feature>
<keyword evidence="1" id="KW-0732">Signal</keyword>
<dbReference type="EMBL" id="BPLR01006899">
    <property type="protein sequence ID" value="GIY13180.1"/>
    <property type="molecule type" value="Genomic_DNA"/>
</dbReference>
<feature type="chain" id="PRO_5043820056" evidence="1">
    <location>
        <begin position="19"/>
        <end position="106"/>
    </location>
</feature>
<reference evidence="2 3" key="1">
    <citation type="submission" date="2021-06" db="EMBL/GenBank/DDBJ databases">
        <title>Caerostris extrusa draft genome.</title>
        <authorList>
            <person name="Kono N."/>
            <person name="Arakawa K."/>
        </authorList>
    </citation>
    <scope>NUCLEOTIDE SEQUENCE [LARGE SCALE GENOMIC DNA]</scope>
</reference>
<evidence type="ECO:0000313" key="3">
    <source>
        <dbReference type="Proteomes" id="UP001054945"/>
    </source>
</evidence>
<name>A0AAV4QVA9_CAEEX</name>
<sequence length="106" mass="11958">MAVRILVCFLLLVNYTYGAAEIGTPHVKTTFSIPRIEFYPLELNAVVEGEMRHVSFGITWQNSTDPILANPIRDFSGDFQVYALSEDSAILEIVNSSYPECIRSQR</sequence>